<dbReference type="eggNOG" id="KOG3515">
    <property type="taxonomic scope" value="Eukaryota"/>
</dbReference>
<keyword evidence="3" id="KW-1185">Reference proteome</keyword>
<evidence type="ECO:0000313" key="2">
    <source>
        <dbReference type="EMBL" id="EDW00773.1"/>
    </source>
</evidence>
<accession>B4J5L0</accession>
<sequence>MHRIGRETCHVTSSLDSIDKNPDIIPQDGHDVDDEWTTKGHSRAYATAALAEQNAVITSSTYDHIMPTYAVVDKKSGPPTAHGQYIQYNTLIPVSKMGAYANQQQQHHQQHPHHQQQQQQQQQQQHQQHQQQLQQQQQQKTELSYSELTAPMVGSAVGVGVGGVQRLTPYCSATLGRPRQSELKRAEPNIYSQVNVMMDDEILADWQTATASGNSYVAGAVVDNVGGTGSGLYMHSYATRV</sequence>
<proteinExistence type="predicted"/>
<dbReference type="HOGENOM" id="CLU_064168_0_0_1"/>
<feature type="compositionally biased region" description="Low complexity" evidence="1">
    <location>
        <begin position="115"/>
        <end position="138"/>
    </location>
</feature>
<gene>
    <name evidence="2" type="primary">Dgri\GH20837</name>
    <name evidence="2" type="ORF">Dgri_GH20837</name>
</gene>
<name>B4J5L0_DROGR</name>
<dbReference type="STRING" id="7222.B4J5L0"/>
<protein>
    <submittedName>
        <fullName evidence="2">GH20837</fullName>
    </submittedName>
</protein>
<dbReference type="InParanoid" id="B4J5L0"/>
<feature type="region of interest" description="Disordered" evidence="1">
    <location>
        <begin position="100"/>
        <end position="138"/>
    </location>
</feature>
<evidence type="ECO:0000256" key="1">
    <source>
        <dbReference type="SAM" id="MobiDB-lite"/>
    </source>
</evidence>
<feature type="region of interest" description="Disordered" evidence="1">
    <location>
        <begin position="1"/>
        <end position="34"/>
    </location>
</feature>
<dbReference type="AlphaFoldDB" id="B4J5L0"/>
<dbReference type="EMBL" id="CH916367">
    <property type="protein sequence ID" value="EDW00773.1"/>
    <property type="molecule type" value="Genomic_DNA"/>
</dbReference>
<organism evidence="3">
    <name type="scientific">Drosophila grimshawi</name>
    <name type="common">Hawaiian fruit fly</name>
    <name type="synonym">Idiomyia grimshawi</name>
    <dbReference type="NCBI Taxonomy" id="7222"/>
    <lineage>
        <taxon>Eukaryota</taxon>
        <taxon>Metazoa</taxon>
        <taxon>Ecdysozoa</taxon>
        <taxon>Arthropoda</taxon>
        <taxon>Hexapoda</taxon>
        <taxon>Insecta</taxon>
        <taxon>Pterygota</taxon>
        <taxon>Neoptera</taxon>
        <taxon>Endopterygota</taxon>
        <taxon>Diptera</taxon>
        <taxon>Brachycera</taxon>
        <taxon>Muscomorpha</taxon>
        <taxon>Ephydroidea</taxon>
        <taxon>Drosophilidae</taxon>
        <taxon>Drosophila</taxon>
        <taxon>Hawaiian Drosophila</taxon>
    </lineage>
</organism>
<dbReference type="Proteomes" id="UP000001070">
    <property type="component" value="Unassembled WGS sequence"/>
</dbReference>
<dbReference type="OrthoDB" id="8825892at2759"/>
<dbReference type="PhylomeDB" id="B4J5L0"/>
<dbReference type="OMA" id="DWQTATA"/>
<reference evidence="2 3" key="1">
    <citation type="journal article" date="2007" name="Nature">
        <title>Evolution of genes and genomes on the Drosophila phylogeny.</title>
        <authorList>
            <consortium name="Drosophila 12 Genomes Consortium"/>
            <person name="Clark A.G."/>
            <person name="Eisen M.B."/>
            <person name="Smith D.R."/>
            <person name="Bergman C.M."/>
            <person name="Oliver B."/>
            <person name="Markow T.A."/>
            <person name="Kaufman T.C."/>
            <person name="Kellis M."/>
            <person name="Gelbart W."/>
            <person name="Iyer V.N."/>
            <person name="Pollard D.A."/>
            <person name="Sackton T.B."/>
            <person name="Larracuente A.M."/>
            <person name="Singh N.D."/>
            <person name="Abad J.P."/>
            <person name="Abt D.N."/>
            <person name="Adryan B."/>
            <person name="Aguade M."/>
            <person name="Akashi H."/>
            <person name="Anderson W.W."/>
            <person name="Aquadro C.F."/>
            <person name="Ardell D.H."/>
            <person name="Arguello R."/>
            <person name="Artieri C.G."/>
            <person name="Barbash D.A."/>
            <person name="Barker D."/>
            <person name="Barsanti P."/>
            <person name="Batterham P."/>
            <person name="Batzoglou S."/>
            <person name="Begun D."/>
            <person name="Bhutkar A."/>
            <person name="Blanco E."/>
            <person name="Bosak S.A."/>
            <person name="Bradley R.K."/>
            <person name="Brand A.D."/>
            <person name="Brent M.R."/>
            <person name="Brooks A.N."/>
            <person name="Brown R.H."/>
            <person name="Butlin R.K."/>
            <person name="Caggese C."/>
            <person name="Calvi B.R."/>
            <person name="Bernardo de Carvalho A."/>
            <person name="Caspi A."/>
            <person name="Castrezana S."/>
            <person name="Celniker S.E."/>
            <person name="Chang J.L."/>
            <person name="Chapple C."/>
            <person name="Chatterji S."/>
            <person name="Chinwalla A."/>
            <person name="Civetta A."/>
            <person name="Clifton S.W."/>
            <person name="Comeron J.M."/>
            <person name="Costello J.C."/>
            <person name="Coyne J.A."/>
            <person name="Daub J."/>
            <person name="David R.G."/>
            <person name="Delcher A.L."/>
            <person name="Delehaunty K."/>
            <person name="Do C.B."/>
            <person name="Ebling H."/>
            <person name="Edwards K."/>
            <person name="Eickbush T."/>
            <person name="Evans J.D."/>
            <person name="Filipski A."/>
            <person name="Findeiss S."/>
            <person name="Freyhult E."/>
            <person name="Fulton L."/>
            <person name="Fulton R."/>
            <person name="Garcia A.C."/>
            <person name="Gardiner A."/>
            <person name="Garfield D.A."/>
            <person name="Garvin B.E."/>
            <person name="Gibson G."/>
            <person name="Gilbert D."/>
            <person name="Gnerre S."/>
            <person name="Godfrey J."/>
            <person name="Good R."/>
            <person name="Gotea V."/>
            <person name="Gravely B."/>
            <person name="Greenberg A.J."/>
            <person name="Griffiths-Jones S."/>
            <person name="Gross S."/>
            <person name="Guigo R."/>
            <person name="Gustafson E.A."/>
            <person name="Haerty W."/>
            <person name="Hahn M.W."/>
            <person name="Halligan D.L."/>
            <person name="Halpern A.L."/>
            <person name="Halter G.M."/>
            <person name="Han M.V."/>
            <person name="Heger A."/>
            <person name="Hillier L."/>
            <person name="Hinrichs A.S."/>
            <person name="Holmes I."/>
            <person name="Hoskins R.A."/>
            <person name="Hubisz M.J."/>
            <person name="Hultmark D."/>
            <person name="Huntley M.A."/>
            <person name="Jaffe D.B."/>
            <person name="Jagadeeshan S."/>
            <person name="Jeck W.R."/>
            <person name="Johnson J."/>
            <person name="Jones C.D."/>
            <person name="Jordan W.C."/>
            <person name="Karpen G.H."/>
            <person name="Kataoka E."/>
            <person name="Keightley P.D."/>
            <person name="Kheradpour P."/>
            <person name="Kirkness E.F."/>
            <person name="Koerich L.B."/>
            <person name="Kristiansen K."/>
            <person name="Kudrna D."/>
            <person name="Kulathinal R.J."/>
            <person name="Kumar S."/>
            <person name="Kwok R."/>
            <person name="Lander E."/>
            <person name="Langley C.H."/>
            <person name="Lapoint R."/>
            <person name="Lazzaro B.P."/>
            <person name="Lee S.J."/>
            <person name="Levesque L."/>
            <person name="Li R."/>
            <person name="Lin C.F."/>
            <person name="Lin M.F."/>
            <person name="Lindblad-Toh K."/>
            <person name="Llopart A."/>
            <person name="Long M."/>
            <person name="Low L."/>
            <person name="Lozovsky E."/>
            <person name="Lu J."/>
            <person name="Luo M."/>
            <person name="Machado C.A."/>
            <person name="Makalowski W."/>
            <person name="Marzo M."/>
            <person name="Matsuda M."/>
            <person name="Matzkin L."/>
            <person name="McAllister B."/>
            <person name="McBride C.S."/>
            <person name="McKernan B."/>
            <person name="McKernan K."/>
            <person name="Mendez-Lago M."/>
            <person name="Minx P."/>
            <person name="Mollenhauer M.U."/>
            <person name="Montooth K."/>
            <person name="Mount S.M."/>
            <person name="Mu X."/>
            <person name="Myers E."/>
            <person name="Negre B."/>
            <person name="Newfeld S."/>
            <person name="Nielsen R."/>
            <person name="Noor M.A."/>
            <person name="O'Grady P."/>
            <person name="Pachter L."/>
            <person name="Papaceit M."/>
            <person name="Parisi M.J."/>
            <person name="Parisi M."/>
            <person name="Parts L."/>
            <person name="Pedersen J.S."/>
            <person name="Pesole G."/>
            <person name="Phillippy A.M."/>
            <person name="Ponting C.P."/>
            <person name="Pop M."/>
            <person name="Porcelli D."/>
            <person name="Powell J.R."/>
            <person name="Prohaska S."/>
            <person name="Pruitt K."/>
            <person name="Puig M."/>
            <person name="Quesneville H."/>
            <person name="Ram K.R."/>
            <person name="Rand D."/>
            <person name="Rasmussen M.D."/>
            <person name="Reed L.K."/>
            <person name="Reenan R."/>
            <person name="Reily A."/>
            <person name="Remington K.A."/>
            <person name="Rieger T.T."/>
            <person name="Ritchie M.G."/>
            <person name="Robin C."/>
            <person name="Rogers Y.H."/>
            <person name="Rohde C."/>
            <person name="Rozas J."/>
            <person name="Rubenfield M.J."/>
            <person name="Ruiz A."/>
            <person name="Russo S."/>
            <person name="Salzberg S.L."/>
            <person name="Sanchez-Gracia A."/>
            <person name="Saranga D.J."/>
            <person name="Sato H."/>
            <person name="Schaeffer S.W."/>
            <person name="Schatz M.C."/>
            <person name="Schlenke T."/>
            <person name="Schwartz R."/>
            <person name="Segarra C."/>
            <person name="Singh R.S."/>
            <person name="Sirot L."/>
            <person name="Sirota M."/>
            <person name="Sisneros N.B."/>
            <person name="Smith C.D."/>
            <person name="Smith T.F."/>
            <person name="Spieth J."/>
            <person name="Stage D.E."/>
            <person name="Stark A."/>
            <person name="Stephan W."/>
            <person name="Strausberg R.L."/>
            <person name="Strempel S."/>
            <person name="Sturgill D."/>
            <person name="Sutton G."/>
            <person name="Sutton G.G."/>
            <person name="Tao W."/>
            <person name="Teichmann S."/>
            <person name="Tobari Y.N."/>
            <person name="Tomimura Y."/>
            <person name="Tsolas J.M."/>
            <person name="Valente V.L."/>
            <person name="Venter E."/>
            <person name="Venter J.C."/>
            <person name="Vicario S."/>
            <person name="Vieira F.G."/>
            <person name="Vilella A.J."/>
            <person name="Villasante A."/>
            <person name="Walenz B."/>
            <person name="Wang J."/>
            <person name="Wasserman M."/>
            <person name="Watts T."/>
            <person name="Wilson D."/>
            <person name="Wilson R.K."/>
            <person name="Wing R.A."/>
            <person name="Wolfner M.F."/>
            <person name="Wong A."/>
            <person name="Wong G.K."/>
            <person name="Wu C.I."/>
            <person name="Wu G."/>
            <person name="Yamamoto D."/>
            <person name="Yang H.P."/>
            <person name="Yang S.P."/>
            <person name="Yorke J.A."/>
            <person name="Yoshida K."/>
            <person name="Zdobnov E."/>
            <person name="Zhang P."/>
            <person name="Zhang Y."/>
            <person name="Zimin A.V."/>
            <person name="Baldwin J."/>
            <person name="Abdouelleil A."/>
            <person name="Abdulkadir J."/>
            <person name="Abebe A."/>
            <person name="Abera B."/>
            <person name="Abreu J."/>
            <person name="Acer S.C."/>
            <person name="Aftuck L."/>
            <person name="Alexander A."/>
            <person name="An P."/>
            <person name="Anderson E."/>
            <person name="Anderson S."/>
            <person name="Arachi H."/>
            <person name="Azer M."/>
            <person name="Bachantsang P."/>
            <person name="Barry A."/>
            <person name="Bayul T."/>
            <person name="Berlin A."/>
            <person name="Bessette D."/>
            <person name="Bloom T."/>
            <person name="Blye J."/>
            <person name="Boguslavskiy L."/>
            <person name="Bonnet C."/>
            <person name="Boukhgalter B."/>
            <person name="Bourzgui I."/>
            <person name="Brown A."/>
            <person name="Cahill P."/>
            <person name="Channer S."/>
            <person name="Cheshatsang Y."/>
            <person name="Chuda L."/>
            <person name="Citroen M."/>
            <person name="Collymore A."/>
            <person name="Cooke P."/>
            <person name="Costello M."/>
            <person name="D'Aco K."/>
            <person name="Daza R."/>
            <person name="De Haan G."/>
            <person name="DeGray S."/>
            <person name="DeMaso C."/>
            <person name="Dhargay N."/>
            <person name="Dooley K."/>
            <person name="Dooley E."/>
            <person name="Doricent M."/>
            <person name="Dorje P."/>
            <person name="Dorjee K."/>
            <person name="Dupes A."/>
            <person name="Elong R."/>
            <person name="Falk J."/>
            <person name="Farina A."/>
            <person name="Faro S."/>
            <person name="Ferguson D."/>
            <person name="Fisher S."/>
            <person name="Foley C.D."/>
            <person name="Franke A."/>
            <person name="Friedrich D."/>
            <person name="Gadbois L."/>
            <person name="Gearin G."/>
            <person name="Gearin C.R."/>
            <person name="Giannoukos G."/>
            <person name="Goode T."/>
            <person name="Graham J."/>
            <person name="Grandbois E."/>
            <person name="Grewal S."/>
            <person name="Gyaltsen K."/>
            <person name="Hafez N."/>
            <person name="Hagos B."/>
            <person name="Hall J."/>
            <person name="Henson C."/>
            <person name="Hollinger A."/>
            <person name="Honan T."/>
            <person name="Huard M.D."/>
            <person name="Hughes L."/>
            <person name="Hurhula B."/>
            <person name="Husby M.E."/>
            <person name="Kamat A."/>
            <person name="Kanga B."/>
            <person name="Kashin S."/>
            <person name="Khazanovich D."/>
            <person name="Kisner P."/>
            <person name="Lance K."/>
            <person name="Lara M."/>
            <person name="Lee W."/>
            <person name="Lennon N."/>
            <person name="Letendre F."/>
            <person name="LeVine R."/>
            <person name="Lipovsky A."/>
            <person name="Liu X."/>
            <person name="Liu J."/>
            <person name="Liu S."/>
            <person name="Lokyitsang T."/>
            <person name="Lokyitsang Y."/>
            <person name="Lubonja R."/>
            <person name="Lui A."/>
            <person name="MacDonald P."/>
            <person name="Magnisalis V."/>
            <person name="Maru K."/>
            <person name="Matthews C."/>
            <person name="McCusker W."/>
            <person name="McDonough S."/>
            <person name="Mehta T."/>
            <person name="Meldrim J."/>
            <person name="Meneus L."/>
            <person name="Mihai O."/>
            <person name="Mihalev A."/>
            <person name="Mihova T."/>
            <person name="Mittelman R."/>
            <person name="Mlenga V."/>
            <person name="Montmayeur A."/>
            <person name="Mulrain L."/>
            <person name="Navidi A."/>
            <person name="Naylor J."/>
            <person name="Negash T."/>
            <person name="Nguyen T."/>
            <person name="Nguyen N."/>
            <person name="Nicol R."/>
            <person name="Norbu C."/>
            <person name="Norbu N."/>
            <person name="Novod N."/>
            <person name="O'Neill B."/>
            <person name="Osman S."/>
            <person name="Markiewicz E."/>
            <person name="Oyono O.L."/>
            <person name="Patti C."/>
            <person name="Phunkhang P."/>
            <person name="Pierre F."/>
            <person name="Priest M."/>
            <person name="Raghuraman S."/>
            <person name="Rege F."/>
            <person name="Reyes R."/>
            <person name="Rise C."/>
            <person name="Rogov P."/>
            <person name="Ross K."/>
            <person name="Ryan E."/>
            <person name="Settipalli S."/>
            <person name="Shea T."/>
            <person name="Sherpa N."/>
            <person name="Shi L."/>
            <person name="Shih D."/>
            <person name="Sparrow T."/>
            <person name="Spaulding J."/>
            <person name="Stalker J."/>
            <person name="Stange-Thomann N."/>
            <person name="Stavropoulos S."/>
            <person name="Stone C."/>
            <person name="Strader C."/>
            <person name="Tesfaye S."/>
            <person name="Thomson T."/>
            <person name="Thoulutsang Y."/>
            <person name="Thoulutsang D."/>
            <person name="Topham K."/>
            <person name="Topping I."/>
            <person name="Tsamla T."/>
            <person name="Vassiliev H."/>
            <person name="Vo A."/>
            <person name="Wangchuk T."/>
            <person name="Wangdi T."/>
            <person name="Weiand M."/>
            <person name="Wilkinson J."/>
            <person name="Wilson A."/>
            <person name="Yadav S."/>
            <person name="Young G."/>
            <person name="Yu Q."/>
            <person name="Zembek L."/>
            <person name="Zhong D."/>
            <person name="Zimmer A."/>
            <person name="Zwirko Z."/>
            <person name="Jaffe D.B."/>
            <person name="Alvarez P."/>
            <person name="Brockman W."/>
            <person name="Butler J."/>
            <person name="Chin C."/>
            <person name="Gnerre S."/>
            <person name="Grabherr M."/>
            <person name="Kleber M."/>
            <person name="Mauceli E."/>
            <person name="MacCallum I."/>
        </authorList>
    </citation>
    <scope>NUCLEOTIDE SEQUENCE [LARGE SCALE GENOMIC DNA]</scope>
    <source>
        <strain evidence="3">Tucson 15287-2541.00</strain>
    </source>
</reference>
<evidence type="ECO:0000313" key="3">
    <source>
        <dbReference type="Proteomes" id="UP000001070"/>
    </source>
</evidence>